<keyword evidence="4" id="KW-1133">Transmembrane helix</keyword>
<dbReference type="InterPro" id="IPR021852">
    <property type="entry name" value="DUF3456"/>
</dbReference>
<keyword evidence="4" id="KW-0472">Membrane</keyword>
<dbReference type="AlphaFoldDB" id="M3YHF2"/>
<accession>M3YHF2</accession>
<dbReference type="PANTHER" id="PTHR15382">
    <property type="entry name" value="CTG4A-RELATED"/>
    <property type="match status" value="1"/>
</dbReference>
<dbReference type="Pfam" id="PF11938">
    <property type="entry name" value="DUF3456"/>
    <property type="match status" value="1"/>
</dbReference>
<reference evidence="6" key="1">
    <citation type="submission" date="2024-06" db="UniProtKB">
        <authorList>
            <consortium name="Ensembl"/>
        </authorList>
    </citation>
    <scope>IDENTIFICATION</scope>
</reference>
<feature type="region of interest" description="Disordered" evidence="3">
    <location>
        <begin position="217"/>
        <end position="261"/>
    </location>
</feature>
<keyword evidence="2" id="KW-0732">Signal</keyword>
<comment type="similarity">
    <text evidence="1">Belongs to the canopy family.</text>
</comment>
<dbReference type="GO" id="GO:1903078">
    <property type="term" value="P:positive regulation of protein localization to plasma membrane"/>
    <property type="evidence" value="ECO:0007669"/>
    <property type="project" value="Ensembl"/>
</dbReference>
<evidence type="ECO:0000256" key="2">
    <source>
        <dbReference type="ARBA" id="ARBA00022729"/>
    </source>
</evidence>
<dbReference type="OMA" id="TTLKTQC"/>
<keyword evidence="4" id="KW-0812">Transmembrane</keyword>
<sequence length="261" mass="29805">CGQHLVMGPVRLGMMIFILAVYGAWVATPKEEDDDTERLPSKCEDPCGHLVCKLLSLELQEKLSRTGRSREVLELGQVLDTGKRKRHIPYSVSETRLEEALENLCDRILDYSVHAERKGSLRYAKGQSQTMATLKGLVQKGVKVDLGIPLELWDEPSVEVTFLKKQCETMLEEFEDVVGDWYFHHQEQPLQHFLCEGHVLPPAETANLACLQETWTGKEKITDGQEKTEGEEEHDQEEEEEEEEEERINTPGHSKHDPEDL</sequence>
<evidence type="ECO:0000256" key="1">
    <source>
        <dbReference type="ARBA" id="ARBA00007285"/>
    </source>
</evidence>
<dbReference type="Ensembl" id="ENSMPUT00000010938.1">
    <property type="protein sequence ID" value="ENSMPUP00000010759.1"/>
    <property type="gene ID" value="ENSMPUG00000010847.1"/>
</dbReference>
<name>M3YHF2_MUSPF</name>
<dbReference type="STRING" id="9669.ENSMPUP00000010759"/>
<dbReference type="HOGENOM" id="CLU_078068_0_1_1"/>
<dbReference type="eggNOG" id="KOG4052">
    <property type="taxonomic scope" value="Eukaryota"/>
</dbReference>
<evidence type="ECO:0000259" key="5">
    <source>
        <dbReference type="Pfam" id="PF11938"/>
    </source>
</evidence>
<evidence type="ECO:0000256" key="3">
    <source>
        <dbReference type="SAM" id="MobiDB-lite"/>
    </source>
</evidence>
<dbReference type="InParanoid" id="M3YHF2"/>
<dbReference type="EMBL" id="AEYP01103964">
    <property type="status" value="NOT_ANNOTATED_CDS"/>
    <property type="molecule type" value="Genomic_DNA"/>
</dbReference>
<feature type="domain" description="DUF3456" evidence="5">
    <location>
        <begin position="51"/>
        <end position="198"/>
    </location>
</feature>
<proteinExistence type="inferred from homology"/>
<feature type="compositionally biased region" description="Acidic residues" evidence="3">
    <location>
        <begin position="229"/>
        <end position="246"/>
    </location>
</feature>
<protein>
    <submittedName>
        <fullName evidence="6">Canopy FGF signaling regulator 4</fullName>
    </submittedName>
</protein>
<feature type="transmembrane region" description="Helical" evidence="4">
    <location>
        <begin position="12"/>
        <end position="28"/>
    </location>
</feature>
<organism evidence="6">
    <name type="scientific">Mustela putorius furo</name>
    <name type="common">European domestic ferret</name>
    <name type="synonym">Mustela furo</name>
    <dbReference type="NCBI Taxonomy" id="9669"/>
    <lineage>
        <taxon>Eukaryota</taxon>
        <taxon>Metazoa</taxon>
        <taxon>Chordata</taxon>
        <taxon>Craniata</taxon>
        <taxon>Vertebrata</taxon>
        <taxon>Euteleostomi</taxon>
        <taxon>Mammalia</taxon>
        <taxon>Eutheria</taxon>
        <taxon>Laurasiatheria</taxon>
        <taxon>Carnivora</taxon>
        <taxon>Caniformia</taxon>
        <taxon>Musteloidea</taxon>
        <taxon>Mustelidae</taxon>
        <taxon>Mustelinae</taxon>
        <taxon>Mustela</taxon>
    </lineage>
</organism>
<gene>
    <name evidence="6" type="primary">CNPY4</name>
</gene>
<feature type="compositionally biased region" description="Basic and acidic residues" evidence="3">
    <location>
        <begin position="217"/>
        <end position="228"/>
    </location>
</feature>
<dbReference type="PANTHER" id="PTHR15382:SF3">
    <property type="entry name" value="PROTEIN CANOPY HOMOLOG 4"/>
    <property type="match status" value="1"/>
</dbReference>
<evidence type="ECO:0000256" key="4">
    <source>
        <dbReference type="SAM" id="Phobius"/>
    </source>
</evidence>
<dbReference type="GeneTree" id="ENSGT00390000014072"/>
<evidence type="ECO:0000313" key="6">
    <source>
        <dbReference type="Ensembl" id="ENSMPUP00000010759.1"/>
    </source>
</evidence>
<dbReference type="GO" id="GO:0005102">
    <property type="term" value="F:signaling receptor binding"/>
    <property type="evidence" value="ECO:0007669"/>
    <property type="project" value="Ensembl"/>
</dbReference>